<gene>
    <name evidence="1" type="ORF">IscW_ISCW002299</name>
</gene>
<dbReference type="EMBL" id="ABJB011120891">
    <property type="status" value="NOT_ANNOTATED_CDS"/>
    <property type="molecule type" value="Genomic_DNA"/>
</dbReference>
<dbReference type="EMBL" id="DS653206">
    <property type="protein sequence ID" value="EEC02655.1"/>
    <property type="molecule type" value="Genomic_DNA"/>
</dbReference>
<dbReference type="HOGENOM" id="CLU_2402075_0_0_1"/>
<dbReference type="AlphaFoldDB" id="B7P7T3"/>
<sequence length="93" mass="10633">MGFPKLRMQETYDCSVEVIFAGVWLQSSASRKSNLVSESCKDFQHFRLLIARRLPSLKASLNTFSVNPELNFDRTKPTRRRISVPNAEDGDAR</sequence>
<proteinExistence type="predicted"/>
<accession>B7P7T3</accession>
<organism>
    <name type="scientific">Ixodes scapularis</name>
    <name type="common">Black-legged tick</name>
    <name type="synonym">Deer tick</name>
    <dbReference type="NCBI Taxonomy" id="6945"/>
    <lineage>
        <taxon>Eukaryota</taxon>
        <taxon>Metazoa</taxon>
        <taxon>Ecdysozoa</taxon>
        <taxon>Arthropoda</taxon>
        <taxon>Chelicerata</taxon>
        <taxon>Arachnida</taxon>
        <taxon>Acari</taxon>
        <taxon>Parasitiformes</taxon>
        <taxon>Ixodida</taxon>
        <taxon>Ixodoidea</taxon>
        <taxon>Ixodidae</taxon>
        <taxon>Ixodinae</taxon>
        <taxon>Ixodes</taxon>
    </lineage>
</organism>
<dbReference type="InParanoid" id="B7P7T3"/>
<evidence type="ECO:0000313" key="1">
    <source>
        <dbReference type="EMBL" id="EEC02655.1"/>
    </source>
</evidence>
<reference evidence="1 3" key="1">
    <citation type="submission" date="2008-03" db="EMBL/GenBank/DDBJ databases">
        <title>Annotation of Ixodes scapularis.</title>
        <authorList>
            <consortium name="Ixodes scapularis Genome Project Consortium"/>
            <person name="Caler E."/>
            <person name="Hannick L.I."/>
            <person name="Bidwell S."/>
            <person name="Joardar V."/>
            <person name="Thiagarajan M."/>
            <person name="Amedeo P."/>
            <person name="Galinsky K.J."/>
            <person name="Schobel S."/>
            <person name="Inman J."/>
            <person name="Hostetler J."/>
            <person name="Miller J."/>
            <person name="Hammond M."/>
            <person name="Megy K."/>
            <person name="Lawson D."/>
            <person name="Kodira C."/>
            <person name="Sutton G."/>
            <person name="Meyer J."/>
            <person name="Hill C.A."/>
            <person name="Birren B."/>
            <person name="Nene V."/>
            <person name="Collins F."/>
            <person name="Alarcon-Chaidez F."/>
            <person name="Wikel S."/>
            <person name="Strausberg R."/>
        </authorList>
    </citation>
    <scope>NUCLEOTIDE SEQUENCE [LARGE SCALE GENOMIC DNA]</scope>
    <source>
        <strain evidence="3">Wikel</strain>
        <strain evidence="1">Wikel colony</strain>
    </source>
</reference>
<reference evidence="2" key="2">
    <citation type="submission" date="2020-05" db="UniProtKB">
        <authorList>
            <consortium name="EnsemblMetazoa"/>
        </authorList>
    </citation>
    <scope>IDENTIFICATION</scope>
    <source>
        <strain evidence="2">wikel</strain>
    </source>
</reference>
<dbReference type="VEuPathDB" id="VectorBase:ISCW002299"/>
<keyword evidence="3" id="KW-1185">Reference proteome</keyword>
<protein>
    <submittedName>
        <fullName evidence="1 2">Uncharacterized protein</fullName>
    </submittedName>
</protein>
<dbReference type="Proteomes" id="UP000001555">
    <property type="component" value="Unassembled WGS sequence"/>
</dbReference>
<evidence type="ECO:0000313" key="3">
    <source>
        <dbReference type="Proteomes" id="UP000001555"/>
    </source>
</evidence>
<dbReference type="PaxDb" id="6945-B7P7T3"/>
<dbReference type="VEuPathDB" id="VectorBase:ISCI002299"/>
<name>B7P7T3_IXOSC</name>
<dbReference type="EnsemblMetazoa" id="ISCW002299-RA">
    <property type="protein sequence ID" value="ISCW002299-PA"/>
    <property type="gene ID" value="ISCW002299"/>
</dbReference>
<evidence type="ECO:0000313" key="2">
    <source>
        <dbReference type="EnsemblMetazoa" id="ISCW002299-PA"/>
    </source>
</evidence>